<gene>
    <name evidence="1" type="ORF">EJE24_22170</name>
</gene>
<dbReference type="EMBL" id="RWHU01000012">
    <property type="protein sequence ID" value="RSK63073.1"/>
    <property type="molecule type" value="Genomic_DNA"/>
</dbReference>
<protein>
    <recommendedName>
        <fullName evidence="3">Fumarase D</fullName>
    </recommendedName>
</protein>
<accession>A0A3R9NE08</accession>
<organism evidence="1 2">
    <name type="scientific">Enterobacter huaxiensis</name>
    <dbReference type="NCBI Taxonomy" id="2494702"/>
    <lineage>
        <taxon>Bacteria</taxon>
        <taxon>Pseudomonadati</taxon>
        <taxon>Pseudomonadota</taxon>
        <taxon>Gammaproteobacteria</taxon>
        <taxon>Enterobacterales</taxon>
        <taxon>Enterobacteriaceae</taxon>
        <taxon>Enterobacter</taxon>
    </lineage>
</organism>
<evidence type="ECO:0000313" key="2">
    <source>
        <dbReference type="Proteomes" id="UP000276389"/>
    </source>
</evidence>
<reference evidence="1 2" key="1">
    <citation type="submission" date="2018-12" db="EMBL/GenBank/DDBJ databases">
        <title>The Genome Submission of two Enterobacter spp. strains.</title>
        <authorList>
            <person name="Wu W."/>
            <person name="Wei L."/>
            <person name="Feng Y."/>
            <person name="Zong Z."/>
        </authorList>
    </citation>
    <scope>NUCLEOTIDE SEQUENCE [LARGE SCALE GENOMIC DNA]</scope>
    <source>
        <strain evidence="1 2">WCHEHu045002</strain>
    </source>
</reference>
<evidence type="ECO:0008006" key="3">
    <source>
        <dbReference type="Google" id="ProtNLM"/>
    </source>
</evidence>
<dbReference type="AlphaFoldDB" id="A0A3R9NE08"/>
<proteinExistence type="predicted"/>
<name>A0A3R9NE08_9ENTR</name>
<comment type="caution">
    <text evidence="1">The sequence shown here is derived from an EMBL/GenBank/DDBJ whole genome shotgun (WGS) entry which is preliminary data.</text>
</comment>
<sequence length="86" mass="9969">MSENDGTEDRQAKLFDEACRLTGLAYLMQVIHGDVPDHSSMIYEPKRLEWLILVDSGSHHAGLKMAIDILEYREDMWMQEQFEDPA</sequence>
<dbReference type="RefSeq" id="WP_125915562.1">
    <property type="nucleotide sequence ID" value="NZ_RWHU01000012.1"/>
</dbReference>
<evidence type="ECO:0000313" key="1">
    <source>
        <dbReference type="EMBL" id="RSK63073.1"/>
    </source>
</evidence>
<dbReference type="Proteomes" id="UP000276389">
    <property type="component" value="Unassembled WGS sequence"/>
</dbReference>